<feature type="domain" description="PPE" evidence="2">
    <location>
        <begin position="3"/>
        <end position="61"/>
    </location>
</feature>
<comment type="caution">
    <text evidence="3">The sequence shown here is derived from an EMBL/GenBank/DDBJ whole genome shotgun (WGS) entry which is preliminary data.</text>
</comment>
<comment type="similarity">
    <text evidence="1">Belongs to the mycobacterial PPE family.</text>
</comment>
<protein>
    <submittedName>
        <fullName evidence="3">PPE family protein</fullName>
    </submittedName>
</protein>
<reference evidence="3 4" key="1">
    <citation type="submission" date="2017-02" db="EMBL/GenBank/DDBJ databases">
        <title>Complete genome sequences of Mycobacterium kansasii strains isolated from rhesus macaques.</title>
        <authorList>
            <person name="Panda A."/>
            <person name="Nagaraj S."/>
            <person name="Zhao X."/>
            <person name="Tettelin H."/>
            <person name="Detolla L.J."/>
        </authorList>
    </citation>
    <scope>NUCLEOTIDE SEQUENCE [LARGE SCALE GENOMIC DNA]</scope>
    <source>
        <strain evidence="3 4">11-3813</strain>
    </source>
</reference>
<dbReference type="InterPro" id="IPR000030">
    <property type="entry name" value="PPE_dom"/>
</dbReference>
<dbReference type="SUPFAM" id="SSF140459">
    <property type="entry name" value="PE/PPE dimer-like"/>
    <property type="match status" value="1"/>
</dbReference>
<dbReference type="Gene3D" id="1.20.1260.20">
    <property type="entry name" value="PPE superfamily"/>
    <property type="match status" value="1"/>
</dbReference>
<dbReference type="InterPro" id="IPR038332">
    <property type="entry name" value="PPE_sf"/>
</dbReference>
<organism evidence="3 4">
    <name type="scientific">Mycobacterium kansasii</name>
    <dbReference type="NCBI Taxonomy" id="1768"/>
    <lineage>
        <taxon>Bacteria</taxon>
        <taxon>Bacillati</taxon>
        <taxon>Actinomycetota</taxon>
        <taxon>Actinomycetes</taxon>
        <taxon>Mycobacteriales</taxon>
        <taxon>Mycobacteriaceae</taxon>
        <taxon>Mycobacterium</taxon>
    </lineage>
</organism>
<evidence type="ECO:0000256" key="1">
    <source>
        <dbReference type="ARBA" id="ARBA00010652"/>
    </source>
</evidence>
<evidence type="ECO:0000259" key="2">
    <source>
        <dbReference type="Pfam" id="PF00823"/>
    </source>
</evidence>
<dbReference type="PANTHER" id="PTHR46766:SF1">
    <property type="entry name" value="GLUTAMINE-RICH PROTEIN 2"/>
    <property type="match status" value="1"/>
</dbReference>
<proteinExistence type="inferred from homology"/>
<name>A0A1V3XST1_MYCKA</name>
<gene>
    <name evidence="3" type="ORF">BZL30_1238</name>
</gene>
<dbReference type="EMBL" id="MVBM01000001">
    <property type="protein sequence ID" value="OOK82293.1"/>
    <property type="molecule type" value="Genomic_DNA"/>
</dbReference>
<dbReference type="GO" id="GO:0052572">
    <property type="term" value="P:response to host immune response"/>
    <property type="evidence" value="ECO:0007669"/>
    <property type="project" value="TreeGrafter"/>
</dbReference>
<dbReference type="AlphaFoldDB" id="A0A1V3XST1"/>
<sequence length="76" mass="8152">MMNFSVLPPEINSVRIFAGAGPQPMLAAATAWDGLAGELAGAASSFSSVASGLVDGSWRGRRQRRWRLQRRHTPDG</sequence>
<dbReference type="Pfam" id="PF00823">
    <property type="entry name" value="PPE"/>
    <property type="match status" value="1"/>
</dbReference>
<evidence type="ECO:0000313" key="3">
    <source>
        <dbReference type="EMBL" id="OOK82293.1"/>
    </source>
</evidence>
<dbReference type="PANTHER" id="PTHR46766">
    <property type="entry name" value="GLUTAMINE-RICH PROTEIN 2"/>
    <property type="match status" value="1"/>
</dbReference>
<accession>A0A1V3XST1</accession>
<evidence type="ECO:0000313" key="4">
    <source>
        <dbReference type="Proteomes" id="UP000189229"/>
    </source>
</evidence>
<dbReference type="Proteomes" id="UP000189229">
    <property type="component" value="Unassembled WGS sequence"/>
</dbReference>